<organism evidence="1 2">
    <name type="scientific">Weissella kandleri</name>
    <dbReference type="NCBI Taxonomy" id="1616"/>
    <lineage>
        <taxon>Bacteria</taxon>
        <taxon>Bacillati</taxon>
        <taxon>Bacillota</taxon>
        <taxon>Bacilli</taxon>
        <taxon>Lactobacillales</taxon>
        <taxon>Lactobacillaceae</taxon>
        <taxon>Weissella</taxon>
    </lineage>
</organism>
<name>A0A0R2JLD4_9LACO</name>
<dbReference type="Gene3D" id="6.10.250.790">
    <property type="match status" value="1"/>
</dbReference>
<protein>
    <recommendedName>
        <fullName evidence="3">Cell division protein ZapA</fullName>
    </recommendedName>
</protein>
<reference evidence="1 2" key="1">
    <citation type="journal article" date="2015" name="Genome Announc.">
        <title>Expanding the biotechnology potential of lactobacilli through comparative genomics of 213 strains and associated genera.</title>
        <authorList>
            <person name="Sun Z."/>
            <person name="Harris H.M."/>
            <person name="McCann A."/>
            <person name="Guo C."/>
            <person name="Argimon S."/>
            <person name="Zhang W."/>
            <person name="Yang X."/>
            <person name="Jeffery I.B."/>
            <person name="Cooney J.C."/>
            <person name="Kagawa T.F."/>
            <person name="Liu W."/>
            <person name="Song Y."/>
            <person name="Salvetti E."/>
            <person name="Wrobel A."/>
            <person name="Rasinkangas P."/>
            <person name="Parkhill J."/>
            <person name="Rea M.C."/>
            <person name="O'Sullivan O."/>
            <person name="Ritari J."/>
            <person name="Douillard F.P."/>
            <person name="Paul Ross R."/>
            <person name="Yang R."/>
            <person name="Briner A.E."/>
            <person name="Felis G.E."/>
            <person name="de Vos W.M."/>
            <person name="Barrangou R."/>
            <person name="Klaenhammer T.R."/>
            <person name="Caufield P.W."/>
            <person name="Cui Y."/>
            <person name="Zhang H."/>
            <person name="O'Toole P.W."/>
        </authorList>
    </citation>
    <scope>NUCLEOTIDE SEQUENCE [LARGE SCALE GENOMIC DNA]</scope>
    <source>
        <strain evidence="1 2">DSM 20593</strain>
    </source>
</reference>
<dbReference type="EMBL" id="JQBP01000003">
    <property type="protein sequence ID" value="KRN75175.1"/>
    <property type="molecule type" value="Genomic_DNA"/>
</dbReference>
<dbReference type="Proteomes" id="UP000051655">
    <property type="component" value="Unassembled WGS sequence"/>
</dbReference>
<evidence type="ECO:0000313" key="1">
    <source>
        <dbReference type="EMBL" id="KRN75175.1"/>
    </source>
</evidence>
<dbReference type="SUPFAM" id="SSF102829">
    <property type="entry name" value="Cell division protein ZapA-like"/>
    <property type="match status" value="1"/>
</dbReference>
<dbReference type="InterPro" id="IPR007838">
    <property type="entry name" value="Cell_div_ZapA-like"/>
</dbReference>
<dbReference type="InterPro" id="IPR053712">
    <property type="entry name" value="Bac_CellDiv_Activator"/>
</dbReference>
<proteinExistence type="predicted"/>
<evidence type="ECO:0000313" key="2">
    <source>
        <dbReference type="Proteomes" id="UP000051655"/>
    </source>
</evidence>
<sequence>MKVEESLMAAMQRFQGKILGKTYTLTTNENQAHMEAVFNLANQQLNDLKKQNPKLSASDALVLVAINALSDQINMKKTAEEHV</sequence>
<dbReference type="STRING" id="1616.IV73_GL000937"/>
<dbReference type="InterPro" id="IPR036192">
    <property type="entry name" value="Cell_div_ZapA-like_sf"/>
</dbReference>
<comment type="caution">
    <text evidence="1">The sequence shown here is derived from an EMBL/GenBank/DDBJ whole genome shotgun (WGS) entry which is preliminary data.</text>
</comment>
<dbReference type="Pfam" id="PF05164">
    <property type="entry name" value="ZapA"/>
    <property type="match status" value="1"/>
</dbReference>
<dbReference type="PATRIC" id="fig|1616.3.peg.958"/>
<gene>
    <name evidence="1" type="ORF">IV73_GL000937</name>
</gene>
<accession>A0A0R2JLD4</accession>
<dbReference type="AlphaFoldDB" id="A0A0R2JLD4"/>
<keyword evidence="2" id="KW-1185">Reference proteome</keyword>
<evidence type="ECO:0008006" key="3">
    <source>
        <dbReference type="Google" id="ProtNLM"/>
    </source>
</evidence>